<evidence type="ECO:0000256" key="9">
    <source>
        <dbReference type="ARBA" id="ARBA00023204"/>
    </source>
</evidence>
<dbReference type="GO" id="GO:0004527">
    <property type="term" value="F:exonuclease activity"/>
    <property type="evidence" value="ECO:0007669"/>
    <property type="project" value="UniProtKB-KW"/>
</dbReference>
<keyword evidence="5" id="KW-0347">Helicase</keyword>
<keyword evidence="8" id="KW-0238">DNA-binding</keyword>
<name>A0AAJ1HW11_LIMMU</name>
<evidence type="ECO:0000259" key="11">
    <source>
        <dbReference type="Pfam" id="PF21445"/>
    </source>
</evidence>
<keyword evidence="4" id="KW-0378">Hydrolase</keyword>
<dbReference type="RefSeq" id="WP_272208762.1">
    <property type="nucleotide sequence ID" value="NZ_JAQOMV010000011.1"/>
</dbReference>
<feature type="domain" description="ATP-dependent helicase/deoxyribonuclease subunit B N-terminal" evidence="11">
    <location>
        <begin position="6"/>
        <end position="304"/>
    </location>
</feature>
<dbReference type="GO" id="GO:0003677">
    <property type="term" value="F:DNA binding"/>
    <property type="evidence" value="ECO:0007669"/>
    <property type="project" value="UniProtKB-KW"/>
</dbReference>
<gene>
    <name evidence="12" type="ORF">PO250_04475</name>
</gene>
<sequence length="1238" mass="141936">MSSLRFILGTAAYDHRASLLAEMKKQMVTDPNGEFFYLVPNHIKFATEIEVLNRLKDTAALDDDQPYAQMKVQVLSFSRLAWYLLRDTPAFQAPRLSPTGLTMLTAQIVNQHQNEMQMFAGEVKRPGFIKELTQQLTELQTAKIAPTDYAAIMERAKTWAQTNHQVLDDVWQAKLKVIFMVYGEFVKALGDYQDISQIDALLVKYLQQKDLSHAYFYLDRFSQFTARELQIVQALIKNAQATTISLILDRPYHNELPDEHNLFYASGCQYYRLVRFAKQTPGVKLADDLMADQPRVNEDLQVLERVFAAQTQMLSELPIEPLKDPKSIQFFTASNRVAELNLIAAKIRQLVSTGKYRYRDFLILTRHLDGYATMLDSVFKAHEVPIFNDLERLMNNHPLVNLIEALFKVYQRHFATSDVMHLLKTGLLVPKDMHDDLGRTVTKKYFQNAIYQTENWCLQYGRTGDDWLSKQKWHFDPNVDEEELKHHADMQKRDRLASAPLNVIKDYINGLQKFFNQLDQAQNGTEAAKALYSFLVGAGVVERLQEWSVADSQIDLTRAQEPQQVWQVFCNILDEYVQILGQQQPFMIDEFADLLMAGFETAQYSQIPSTLDQVVISETGIVQTDTRKVVFMMGATSDVMPEAKSATGLLSDPDRELLNACLSDEQFLPASGVEKMSGEPFLNYLGFMSGKERLIISAPQLGNDEKPLGLSPYMIDLAMAFDRWDADKKQLKDDLPFMAQPQDSALEAWPYVSAPAAVLGNLMQVLRQALDDHQPLGAAWSFLSKLMVQNLTRYDWTAKSLEYANETTPLPAALAERLYGQWDPEALDAQTQAMQNGQPLPQTAPKLQHNTLYASISQLQDYYRNPYEYFLKYGLRIQKREELEISADKSGTFFHDSLDCFMRLLNQQNLQLSELNDDQLQHLTHQAMAWAFDQQPQLIQLTQNYQRLAFRKRQLERLVETMTKVLRNQAKLTHAQNVVTEQKFGVMDLSDQGQHSFAPLIYPLDQGHKVYLRGRIDRIDAVELNQEPYLMVVDYKSGNQQFNLVEAYDGLALQMLSYLNSLSHQLKLNQQTAKIAGALYLHLQNPVFKWESLSGSLASEELKSHRYRGVLLNDRQLLSDLDRGIDDFKPQLLSLRAFKNGNLKASSGMALVDEKQLAALLARNQERIVNAAAQIFNGDTSLRPYRLDKQDGLQYSDYQDIYRFDPMLDQKHYRDILLTERDVAEKLKQDQSQGDKNE</sequence>
<dbReference type="PANTHER" id="PTHR30591">
    <property type="entry name" value="RECBCD ENZYME SUBUNIT RECC"/>
    <property type="match status" value="1"/>
</dbReference>
<keyword evidence="7" id="KW-0067">ATP-binding</keyword>
<reference evidence="12" key="1">
    <citation type="submission" date="2023-01" db="EMBL/GenBank/DDBJ databases">
        <title>Genome analysis of 13 Lactobacillus isolated from gut of wild boar.</title>
        <authorList>
            <person name="Papp P."/>
            <person name="Libisch B."/>
            <person name="Nagy T."/>
            <person name="Olasz F."/>
        </authorList>
    </citation>
    <scope>NUCLEOTIDE SEQUENCE</scope>
    <source>
        <strain evidence="12">F146</strain>
    </source>
</reference>
<keyword evidence="9" id="KW-0234">DNA repair</keyword>
<proteinExistence type="predicted"/>
<organism evidence="12 13">
    <name type="scientific">Limosilactobacillus mucosae</name>
    <name type="common">Lactobacillus mucosae</name>
    <dbReference type="NCBI Taxonomy" id="97478"/>
    <lineage>
        <taxon>Bacteria</taxon>
        <taxon>Bacillati</taxon>
        <taxon>Bacillota</taxon>
        <taxon>Bacilli</taxon>
        <taxon>Lactobacillales</taxon>
        <taxon>Lactobacillaceae</taxon>
        <taxon>Limosilactobacillus</taxon>
    </lineage>
</organism>
<dbReference type="PANTHER" id="PTHR30591:SF1">
    <property type="entry name" value="RECBCD ENZYME SUBUNIT RECC"/>
    <property type="match status" value="1"/>
</dbReference>
<dbReference type="Proteomes" id="UP001220670">
    <property type="component" value="Unassembled WGS sequence"/>
</dbReference>
<dbReference type="InterPro" id="IPR038726">
    <property type="entry name" value="PDDEXK_AddAB-type"/>
</dbReference>
<evidence type="ECO:0000256" key="1">
    <source>
        <dbReference type="ARBA" id="ARBA00022722"/>
    </source>
</evidence>
<comment type="caution">
    <text evidence="12">The sequence shown here is derived from an EMBL/GenBank/DDBJ whole genome shotgun (WGS) entry which is preliminary data.</text>
</comment>
<keyword evidence="2" id="KW-0547">Nucleotide-binding</keyword>
<evidence type="ECO:0000256" key="7">
    <source>
        <dbReference type="ARBA" id="ARBA00022840"/>
    </source>
</evidence>
<dbReference type="Gene3D" id="3.40.50.300">
    <property type="entry name" value="P-loop containing nucleotide triphosphate hydrolases"/>
    <property type="match status" value="4"/>
</dbReference>
<dbReference type="GO" id="GO:0004386">
    <property type="term" value="F:helicase activity"/>
    <property type="evidence" value="ECO:0007669"/>
    <property type="project" value="UniProtKB-KW"/>
</dbReference>
<dbReference type="GO" id="GO:0005524">
    <property type="term" value="F:ATP binding"/>
    <property type="evidence" value="ECO:0007669"/>
    <property type="project" value="UniProtKB-KW"/>
</dbReference>
<dbReference type="InterPro" id="IPR049035">
    <property type="entry name" value="ADDB_N"/>
</dbReference>
<dbReference type="Pfam" id="PF12705">
    <property type="entry name" value="PDDEXK_1"/>
    <property type="match status" value="1"/>
</dbReference>
<accession>A0AAJ1HW11</accession>
<keyword evidence="1" id="KW-0540">Nuclease</keyword>
<evidence type="ECO:0000259" key="10">
    <source>
        <dbReference type="Pfam" id="PF12705"/>
    </source>
</evidence>
<evidence type="ECO:0000256" key="4">
    <source>
        <dbReference type="ARBA" id="ARBA00022801"/>
    </source>
</evidence>
<dbReference type="Pfam" id="PF21445">
    <property type="entry name" value="ADDB_N"/>
    <property type="match status" value="1"/>
</dbReference>
<dbReference type="AlphaFoldDB" id="A0AAJ1HW11"/>
<evidence type="ECO:0000256" key="8">
    <source>
        <dbReference type="ARBA" id="ARBA00023125"/>
    </source>
</evidence>
<evidence type="ECO:0000256" key="6">
    <source>
        <dbReference type="ARBA" id="ARBA00022839"/>
    </source>
</evidence>
<evidence type="ECO:0000313" key="12">
    <source>
        <dbReference type="EMBL" id="MDC2829560.1"/>
    </source>
</evidence>
<dbReference type="GO" id="GO:0006281">
    <property type="term" value="P:DNA repair"/>
    <property type="evidence" value="ECO:0007669"/>
    <property type="project" value="UniProtKB-KW"/>
</dbReference>
<dbReference type="SUPFAM" id="SSF52540">
    <property type="entry name" value="P-loop containing nucleoside triphosphate hydrolases"/>
    <property type="match status" value="1"/>
</dbReference>
<keyword evidence="3" id="KW-0227">DNA damage</keyword>
<evidence type="ECO:0000313" key="13">
    <source>
        <dbReference type="Proteomes" id="UP001220670"/>
    </source>
</evidence>
<evidence type="ECO:0000256" key="3">
    <source>
        <dbReference type="ARBA" id="ARBA00022763"/>
    </source>
</evidence>
<protein>
    <submittedName>
        <fullName evidence="12">PD-(D/E)XK nuclease family protein</fullName>
    </submittedName>
</protein>
<feature type="domain" description="PD-(D/E)XK endonuclease-like" evidence="10">
    <location>
        <begin position="854"/>
        <end position="1186"/>
    </location>
</feature>
<keyword evidence="6" id="KW-0269">Exonuclease</keyword>
<evidence type="ECO:0000256" key="2">
    <source>
        <dbReference type="ARBA" id="ARBA00022741"/>
    </source>
</evidence>
<dbReference type="GO" id="GO:0006310">
    <property type="term" value="P:DNA recombination"/>
    <property type="evidence" value="ECO:0007669"/>
    <property type="project" value="TreeGrafter"/>
</dbReference>
<dbReference type="InterPro" id="IPR027417">
    <property type="entry name" value="P-loop_NTPase"/>
</dbReference>
<dbReference type="EMBL" id="JAQONE010000021">
    <property type="protein sequence ID" value="MDC2829560.1"/>
    <property type="molecule type" value="Genomic_DNA"/>
</dbReference>
<evidence type="ECO:0000256" key="5">
    <source>
        <dbReference type="ARBA" id="ARBA00022806"/>
    </source>
</evidence>